<dbReference type="Gene3D" id="1.10.287.130">
    <property type="match status" value="1"/>
</dbReference>
<evidence type="ECO:0000256" key="8">
    <source>
        <dbReference type="ARBA" id="ARBA00022692"/>
    </source>
</evidence>
<dbReference type="FunFam" id="3.30.450.20:FF:000127">
    <property type="entry name" value="C4-dicarboxylate transport sensor protein"/>
    <property type="match status" value="1"/>
</dbReference>
<evidence type="ECO:0000313" key="18">
    <source>
        <dbReference type="EMBL" id="OEF26979.1"/>
    </source>
</evidence>
<dbReference type="GO" id="GO:0005524">
    <property type="term" value="F:ATP binding"/>
    <property type="evidence" value="ECO:0007669"/>
    <property type="project" value="UniProtKB-KW"/>
</dbReference>
<keyword evidence="13" id="KW-0902">Two-component regulatory system</keyword>
<dbReference type="SUPFAM" id="SSF47384">
    <property type="entry name" value="Homodimeric domain of signal transducing histidine kinase"/>
    <property type="match status" value="1"/>
</dbReference>
<sequence length="592" mass="67638">MRKPKPFIVISFILYFSVAICAVFFSWQHYYQSRLNTSQLQLQQFSQHFLTQIDKYAFIPQLLAQNKRLTNTLLEHKNSAQIEVTNRYLEQINQLVNTSDIYLIDQKGNTISASNWKDKATFIGQNFSFRPYFQQAISGQNSQYFALGSMSGLRGYYYSSPIIHAAEIIGVVVVKIQLSTIENNWNDQQNHFVVSDNNHIVMMTDQDSWLYKSLIDLPQSTLLKIQHGRRYLDKQISSLGFIGNLSNQPIEIYINGQQGLYHRYMSVSQYLPKQDLNVRILTPKMLVVWDVVSVLFIFTLMAILLFFIVLFYRQRKIRLLQIERIRAQANQELEFQVLERTAELHTEIHTRIQTENALRQTQDELIQTVKLAVLGQMSASISHELNNPLAAIRSFSDNAQQFLLKNDNEKVQKNLERISELTVRMAKISQQLKHFAKRTSANDLINANVAIVIKSAYDLMQPELKVQGVHVALILPTDPIMAKVNPIALEQVIINTLTNAIHAVSDQEQKHIELELKANQDGIKIDISDNGCGIRSDQLDHLFDPFYTSKQNGLGLGLSISQQIMQSMKGSISAKNKDSGGAKFTLTIPLSK</sequence>
<dbReference type="Pfam" id="PF02518">
    <property type="entry name" value="HATPase_c"/>
    <property type="match status" value="1"/>
</dbReference>
<keyword evidence="9" id="KW-0547">Nucleotide-binding</keyword>
<dbReference type="AlphaFoldDB" id="A0A1E5E3R8"/>
<dbReference type="SUPFAM" id="SSF55874">
    <property type="entry name" value="ATPase domain of HSP90 chaperone/DNA topoisomerase II/histidine kinase"/>
    <property type="match status" value="1"/>
</dbReference>
<evidence type="ECO:0000313" key="19">
    <source>
        <dbReference type="Proteomes" id="UP000094070"/>
    </source>
</evidence>
<feature type="transmembrane region" description="Helical" evidence="16">
    <location>
        <begin position="286"/>
        <end position="312"/>
    </location>
</feature>
<dbReference type="CDD" id="cd00082">
    <property type="entry name" value="HisKA"/>
    <property type="match status" value="1"/>
</dbReference>
<dbReference type="FunFam" id="1.10.287.130:FF:000049">
    <property type="entry name" value="C4-dicarboxylate transport sensor protein DctB"/>
    <property type="match status" value="1"/>
</dbReference>
<dbReference type="PRINTS" id="PR00344">
    <property type="entry name" value="BCTRLSENSOR"/>
</dbReference>
<dbReference type="InterPro" id="IPR017055">
    <property type="entry name" value="Sig_transdc_His_kinase_DctB"/>
</dbReference>
<feature type="transmembrane region" description="Helical" evidence="16">
    <location>
        <begin position="7"/>
        <end position="27"/>
    </location>
</feature>
<evidence type="ECO:0000256" key="12">
    <source>
        <dbReference type="ARBA" id="ARBA00022989"/>
    </source>
</evidence>
<dbReference type="InterPro" id="IPR005467">
    <property type="entry name" value="His_kinase_dom"/>
</dbReference>
<dbReference type="GO" id="GO:0005886">
    <property type="term" value="C:plasma membrane"/>
    <property type="evidence" value="ECO:0007669"/>
    <property type="project" value="UniProtKB-SubCell"/>
</dbReference>
<dbReference type="InterPro" id="IPR036890">
    <property type="entry name" value="HATPase_C_sf"/>
</dbReference>
<evidence type="ECO:0000256" key="16">
    <source>
        <dbReference type="SAM" id="Phobius"/>
    </source>
</evidence>
<accession>A0A1E5E3R8</accession>
<feature type="domain" description="Histidine kinase" evidence="17">
    <location>
        <begin position="380"/>
        <end position="592"/>
    </location>
</feature>
<keyword evidence="4" id="KW-1003">Cell membrane</keyword>
<dbReference type="STRING" id="1188252.A1QC_01010"/>
<evidence type="ECO:0000259" key="17">
    <source>
        <dbReference type="PROSITE" id="PS50109"/>
    </source>
</evidence>
<evidence type="ECO:0000256" key="7">
    <source>
        <dbReference type="ARBA" id="ARBA00022679"/>
    </source>
</evidence>
<evidence type="ECO:0000256" key="13">
    <source>
        <dbReference type="ARBA" id="ARBA00023012"/>
    </source>
</evidence>
<name>A0A1E5E3R8_9VIBR</name>
<dbReference type="RefSeq" id="WP_017025245.1">
    <property type="nucleotide sequence ID" value="NZ_AJYK02000043.1"/>
</dbReference>
<keyword evidence="5" id="KW-0997">Cell inner membrane</keyword>
<keyword evidence="6" id="KW-0597">Phosphoprotein</keyword>
<dbReference type="CDD" id="cd00075">
    <property type="entry name" value="HATPase"/>
    <property type="match status" value="1"/>
</dbReference>
<dbReference type="InterPro" id="IPR003661">
    <property type="entry name" value="HisK_dim/P_dom"/>
</dbReference>
<evidence type="ECO:0000256" key="11">
    <source>
        <dbReference type="ARBA" id="ARBA00022840"/>
    </source>
</evidence>
<dbReference type="Proteomes" id="UP000094070">
    <property type="component" value="Unassembled WGS sequence"/>
</dbReference>
<keyword evidence="12 16" id="KW-1133">Transmembrane helix</keyword>
<evidence type="ECO:0000256" key="3">
    <source>
        <dbReference type="ARBA" id="ARBA00012438"/>
    </source>
</evidence>
<dbReference type="PROSITE" id="PS50109">
    <property type="entry name" value="HIS_KIN"/>
    <property type="match status" value="1"/>
</dbReference>
<dbReference type="GO" id="GO:0000155">
    <property type="term" value="F:phosphorelay sensor kinase activity"/>
    <property type="evidence" value="ECO:0007669"/>
    <property type="project" value="InterPro"/>
</dbReference>
<proteinExistence type="predicted"/>
<keyword evidence="11" id="KW-0067">ATP-binding</keyword>
<organism evidence="18 19">
    <name type="scientific">Vibrio rumoiensis 1S-45</name>
    <dbReference type="NCBI Taxonomy" id="1188252"/>
    <lineage>
        <taxon>Bacteria</taxon>
        <taxon>Pseudomonadati</taxon>
        <taxon>Pseudomonadota</taxon>
        <taxon>Gammaproteobacteria</taxon>
        <taxon>Vibrionales</taxon>
        <taxon>Vibrionaceae</taxon>
        <taxon>Vibrio</taxon>
    </lineage>
</organism>
<evidence type="ECO:0000256" key="5">
    <source>
        <dbReference type="ARBA" id="ARBA00022519"/>
    </source>
</evidence>
<dbReference type="EC" id="2.7.13.3" evidence="3"/>
<dbReference type="Pfam" id="PF02743">
    <property type="entry name" value="dCache_1"/>
    <property type="match status" value="1"/>
</dbReference>
<evidence type="ECO:0000256" key="2">
    <source>
        <dbReference type="ARBA" id="ARBA00004429"/>
    </source>
</evidence>
<comment type="subcellular location">
    <subcellularLocation>
        <location evidence="2">Cell inner membrane</location>
        <topology evidence="2">Multi-pass membrane protein</topology>
    </subcellularLocation>
</comment>
<dbReference type="InterPro" id="IPR003594">
    <property type="entry name" value="HATPase_dom"/>
</dbReference>
<keyword evidence="19" id="KW-1185">Reference proteome</keyword>
<dbReference type="SMART" id="SM00388">
    <property type="entry name" value="HisKA"/>
    <property type="match status" value="1"/>
</dbReference>
<dbReference type="PANTHER" id="PTHR43065">
    <property type="entry name" value="SENSOR HISTIDINE KINASE"/>
    <property type="match status" value="1"/>
</dbReference>
<comment type="caution">
    <text evidence="18">The sequence shown here is derived from an EMBL/GenBank/DDBJ whole genome shotgun (WGS) entry which is preliminary data.</text>
</comment>
<dbReference type="InterPro" id="IPR029151">
    <property type="entry name" value="Sensor-like_sf"/>
</dbReference>
<dbReference type="PANTHER" id="PTHR43065:SF46">
    <property type="entry name" value="C4-DICARBOXYLATE TRANSPORT SENSOR PROTEIN DCTB"/>
    <property type="match status" value="1"/>
</dbReference>
<evidence type="ECO:0000256" key="15">
    <source>
        <dbReference type="ARBA" id="ARBA00073143"/>
    </source>
</evidence>
<evidence type="ECO:0000256" key="1">
    <source>
        <dbReference type="ARBA" id="ARBA00000085"/>
    </source>
</evidence>
<keyword evidence="14 16" id="KW-0472">Membrane</keyword>
<dbReference type="eggNOG" id="COG4191">
    <property type="taxonomic scope" value="Bacteria"/>
</dbReference>
<gene>
    <name evidence="18" type="ORF">A1QC_01010</name>
</gene>
<dbReference type="SUPFAM" id="SSF103190">
    <property type="entry name" value="Sensory domain-like"/>
    <property type="match status" value="1"/>
</dbReference>
<dbReference type="SMART" id="SM00387">
    <property type="entry name" value="HATPase_c"/>
    <property type="match status" value="1"/>
</dbReference>
<dbReference type="PIRSF" id="PIRSF036431">
    <property type="entry name" value="STHK_DctB"/>
    <property type="match status" value="1"/>
</dbReference>
<dbReference type="Gene3D" id="3.30.565.10">
    <property type="entry name" value="Histidine kinase-like ATPase, C-terminal domain"/>
    <property type="match status" value="1"/>
</dbReference>
<evidence type="ECO:0000256" key="14">
    <source>
        <dbReference type="ARBA" id="ARBA00023136"/>
    </source>
</evidence>
<dbReference type="InterPro" id="IPR033479">
    <property type="entry name" value="dCache_1"/>
</dbReference>
<evidence type="ECO:0000256" key="6">
    <source>
        <dbReference type="ARBA" id="ARBA00022553"/>
    </source>
</evidence>
<comment type="catalytic activity">
    <reaction evidence="1">
        <text>ATP + protein L-histidine = ADP + protein N-phospho-L-histidine.</text>
        <dbReference type="EC" id="2.7.13.3"/>
    </reaction>
</comment>
<keyword evidence="7" id="KW-0808">Transferase</keyword>
<dbReference type="EMBL" id="AJYK02000043">
    <property type="protein sequence ID" value="OEF26979.1"/>
    <property type="molecule type" value="Genomic_DNA"/>
</dbReference>
<protein>
    <recommendedName>
        <fullName evidence="15">C4-dicarboxylate transport sensor protein DctB</fullName>
        <ecNumber evidence="3">2.7.13.3</ecNumber>
    </recommendedName>
</protein>
<reference evidence="18 19" key="1">
    <citation type="journal article" date="2012" name="Science">
        <title>Ecological populations of bacteria act as socially cohesive units of antibiotic production and resistance.</title>
        <authorList>
            <person name="Cordero O.X."/>
            <person name="Wildschutte H."/>
            <person name="Kirkup B."/>
            <person name="Proehl S."/>
            <person name="Ngo L."/>
            <person name="Hussain F."/>
            <person name="Le Roux F."/>
            <person name="Mincer T."/>
            <person name="Polz M.F."/>
        </authorList>
    </citation>
    <scope>NUCLEOTIDE SEQUENCE [LARGE SCALE GENOMIC DNA]</scope>
    <source>
        <strain evidence="18 19">1S-45</strain>
    </source>
</reference>
<evidence type="ECO:0000256" key="9">
    <source>
        <dbReference type="ARBA" id="ARBA00022741"/>
    </source>
</evidence>
<evidence type="ECO:0000256" key="10">
    <source>
        <dbReference type="ARBA" id="ARBA00022777"/>
    </source>
</evidence>
<dbReference type="Pfam" id="PF00512">
    <property type="entry name" value="HisKA"/>
    <property type="match status" value="1"/>
</dbReference>
<keyword evidence="8 16" id="KW-0812">Transmembrane</keyword>
<dbReference type="OrthoDB" id="9772100at2"/>
<dbReference type="InterPro" id="IPR004358">
    <property type="entry name" value="Sig_transdc_His_kin-like_C"/>
</dbReference>
<evidence type="ECO:0000256" key="4">
    <source>
        <dbReference type="ARBA" id="ARBA00022475"/>
    </source>
</evidence>
<dbReference type="Gene3D" id="3.30.450.20">
    <property type="entry name" value="PAS domain"/>
    <property type="match status" value="2"/>
</dbReference>
<keyword evidence="10" id="KW-0418">Kinase</keyword>
<dbReference type="InterPro" id="IPR036097">
    <property type="entry name" value="HisK_dim/P_sf"/>
</dbReference>